<evidence type="ECO:0000256" key="8">
    <source>
        <dbReference type="ARBA" id="ARBA00022801"/>
    </source>
</evidence>
<feature type="active site" description="Proton donor" evidence="14">
    <location>
        <position position="211"/>
    </location>
</feature>
<dbReference type="InterPro" id="IPR004469">
    <property type="entry name" value="PSP"/>
</dbReference>
<dbReference type="PANTHER" id="PTHR43344:SF2">
    <property type="entry name" value="PHOSPHOSERINE PHOSPHATASE"/>
    <property type="match status" value="1"/>
</dbReference>
<evidence type="ECO:0000313" key="16">
    <source>
        <dbReference type="Proteomes" id="UP000321903"/>
    </source>
</evidence>
<evidence type="ECO:0000256" key="1">
    <source>
        <dbReference type="ARBA" id="ARBA00001946"/>
    </source>
</evidence>
<dbReference type="SFLD" id="SFLDG01137">
    <property type="entry name" value="C1.6.1:_Phosphoserine_Phosphat"/>
    <property type="match status" value="1"/>
</dbReference>
<evidence type="ECO:0000256" key="2">
    <source>
        <dbReference type="ARBA" id="ARBA00005135"/>
    </source>
</evidence>
<protein>
    <recommendedName>
        <fullName evidence="5">Phosphoserine phosphatase</fullName>
        <ecNumber evidence="4">3.1.3.3</ecNumber>
    </recommendedName>
    <alternativeName>
        <fullName evidence="11">O-phosphoserine phosphohydrolase</fullName>
    </alternativeName>
</protein>
<gene>
    <name evidence="15" type="primary">serB</name>
    <name evidence="15" type="ORF">ES754_09375</name>
</gene>
<dbReference type="RefSeq" id="WP_147223939.1">
    <property type="nucleotide sequence ID" value="NZ_CAJGYY010000001.1"/>
</dbReference>
<evidence type="ECO:0000256" key="12">
    <source>
        <dbReference type="ARBA" id="ARBA00048138"/>
    </source>
</evidence>
<name>A0A5C7A1J9_9GAMM</name>
<dbReference type="InterPro" id="IPR050582">
    <property type="entry name" value="HAD-like_SerB"/>
</dbReference>
<comment type="pathway">
    <text evidence="2">Amino-acid biosynthesis; L-serine biosynthesis; L-serine from 3-phospho-D-glycerate: step 3/3.</text>
</comment>
<dbReference type="Gene3D" id="3.40.50.1000">
    <property type="entry name" value="HAD superfamily/HAD-like"/>
    <property type="match status" value="1"/>
</dbReference>
<dbReference type="OrthoDB" id="9792539at2"/>
<dbReference type="SFLD" id="SFLDS00003">
    <property type="entry name" value="Haloacid_Dehalogenase"/>
    <property type="match status" value="1"/>
</dbReference>
<dbReference type="CDD" id="cd07500">
    <property type="entry name" value="HAD_PSP"/>
    <property type="match status" value="1"/>
</dbReference>
<keyword evidence="8 15" id="KW-0378">Hydrolase</keyword>
<evidence type="ECO:0000256" key="4">
    <source>
        <dbReference type="ARBA" id="ARBA00012640"/>
    </source>
</evidence>
<dbReference type="NCBIfam" id="TIGR00338">
    <property type="entry name" value="serB"/>
    <property type="match status" value="1"/>
</dbReference>
<keyword evidence="9" id="KW-0460">Magnesium</keyword>
<comment type="caution">
    <text evidence="15">The sequence shown here is derived from an EMBL/GenBank/DDBJ whole genome shotgun (WGS) entry which is preliminary data.</text>
</comment>
<evidence type="ECO:0000256" key="9">
    <source>
        <dbReference type="ARBA" id="ARBA00022842"/>
    </source>
</evidence>
<dbReference type="InterPro" id="IPR023214">
    <property type="entry name" value="HAD_sf"/>
</dbReference>
<dbReference type="Proteomes" id="UP000321903">
    <property type="component" value="Unassembled WGS sequence"/>
</dbReference>
<evidence type="ECO:0000256" key="10">
    <source>
        <dbReference type="ARBA" id="ARBA00023299"/>
    </source>
</evidence>
<comment type="catalytic activity">
    <reaction evidence="13">
        <text>O-phospho-D-serine + H2O = D-serine + phosphate</text>
        <dbReference type="Rhea" id="RHEA:24873"/>
        <dbReference type="ChEBI" id="CHEBI:15377"/>
        <dbReference type="ChEBI" id="CHEBI:35247"/>
        <dbReference type="ChEBI" id="CHEBI:43474"/>
        <dbReference type="ChEBI" id="CHEBI:58680"/>
        <dbReference type="EC" id="3.1.3.3"/>
    </reaction>
</comment>
<dbReference type="GO" id="GO:0036424">
    <property type="term" value="F:L-phosphoserine phosphatase activity"/>
    <property type="evidence" value="ECO:0007669"/>
    <property type="project" value="InterPro"/>
</dbReference>
<evidence type="ECO:0000256" key="7">
    <source>
        <dbReference type="ARBA" id="ARBA00022723"/>
    </source>
</evidence>
<evidence type="ECO:0000256" key="5">
    <source>
        <dbReference type="ARBA" id="ARBA00015196"/>
    </source>
</evidence>
<evidence type="ECO:0000256" key="3">
    <source>
        <dbReference type="ARBA" id="ARBA00009184"/>
    </source>
</evidence>
<dbReference type="SUPFAM" id="SSF56784">
    <property type="entry name" value="HAD-like"/>
    <property type="match status" value="1"/>
</dbReference>
<comment type="cofactor">
    <cofactor evidence="1">
        <name>Mg(2+)</name>
        <dbReference type="ChEBI" id="CHEBI:18420"/>
    </cofactor>
</comment>
<keyword evidence="10" id="KW-0718">Serine biosynthesis</keyword>
<evidence type="ECO:0000256" key="6">
    <source>
        <dbReference type="ARBA" id="ARBA00022605"/>
    </source>
</evidence>
<sequence length="417" mass="45162">MPKNTPYSLPKDSKAWQQAVDSVASLLPEDINLRDFDALQSLPVFALIVVLPAHVSALDIHQYVQAWVDKQPNWHLVTVAEDKEANFVDIAIDDISFSTEYIGTENPSTEATVDSESFTASKQPFVPAQVFRYLLVPVTATLMHPAKKTAAAHIIDDQLTTSLRRDLAEDYNNNHPDAQDVALDSQSLVDCHILSVGHMLRTHKLVCFDMDSTLIEQEVIVELGKMAGVGAQVESITEAAMRGEIDFDDSFAQRVALLKGLPTTVLDEICARLTLSIGARTTISAFKTLGYHTVLVSGGFTYFARYIAEQLGIDEVHANHLDIDDGEVTGHVQLPILNGAKKAAIVAQTAERLGLNMSEVVCVGDGANDLPMMALADLGVAYHAKPIVQARADAAVNVTGLEGVLYALGYPALTSTQ</sequence>
<reference evidence="15 16" key="1">
    <citation type="submission" date="2019-08" db="EMBL/GenBank/DDBJ databases">
        <title>Genome sequence of Psychrobacter frigidicola ACAM304 (type strain).</title>
        <authorList>
            <person name="Bowman J.P."/>
        </authorList>
    </citation>
    <scope>NUCLEOTIDE SEQUENCE [LARGE SCALE GENOMIC DNA]</scope>
    <source>
        <strain evidence="15 16">ACAM 304</strain>
    </source>
</reference>
<dbReference type="SFLD" id="SFLDF00029">
    <property type="entry name" value="phosphoserine_phosphatase"/>
    <property type="match status" value="1"/>
</dbReference>
<accession>A0A5C7A1J9</accession>
<keyword evidence="7" id="KW-0479">Metal-binding</keyword>
<evidence type="ECO:0000313" key="15">
    <source>
        <dbReference type="EMBL" id="TXD96354.1"/>
    </source>
</evidence>
<dbReference type="AlphaFoldDB" id="A0A5C7A1J9"/>
<dbReference type="EC" id="3.1.3.3" evidence="4"/>
<dbReference type="NCBIfam" id="TIGR01488">
    <property type="entry name" value="HAD-SF-IB"/>
    <property type="match status" value="1"/>
</dbReference>
<keyword evidence="6" id="KW-0028">Amino-acid biosynthesis</keyword>
<evidence type="ECO:0000256" key="14">
    <source>
        <dbReference type="PIRSR" id="PIRSR604469-1"/>
    </source>
</evidence>
<dbReference type="SFLD" id="SFLDG01136">
    <property type="entry name" value="C1.6:_Phosphoserine_Phosphatas"/>
    <property type="match status" value="1"/>
</dbReference>
<comment type="catalytic activity">
    <reaction evidence="12">
        <text>O-phospho-L-serine + H2O = L-serine + phosphate</text>
        <dbReference type="Rhea" id="RHEA:21208"/>
        <dbReference type="ChEBI" id="CHEBI:15377"/>
        <dbReference type="ChEBI" id="CHEBI:33384"/>
        <dbReference type="ChEBI" id="CHEBI:43474"/>
        <dbReference type="ChEBI" id="CHEBI:57524"/>
        <dbReference type="EC" id="3.1.3.3"/>
    </reaction>
</comment>
<organism evidence="15 16">
    <name type="scientific">Psychrobacter frigidicola</name>
    <dbReference type="NCBI Taxonomy" id="45611"/>
    <lineage>
        <taxon>Bacteria</taxon>
        <taxon>Pseudomonadati</taxon>
        <taxon>Pseudomonadota</taxon>
        <taxon>Gammaproteobacteria</taxon>
        <taxon>Moraxellales</taxon>
        <taxon>Moraxellaceae</taxon>
        <taxon>Psychrobacter</taxon>
    </lineage>
</organism>
<dbReference type="GO" id="GO:0005737">
    <property type="term" value="C:cytoplasm"/>
    <property type="evidence" value="ECO:0007669"/>
    <property type="project" value="TreeGrafter"/>
</dbReference>
<dbReference type="EMBL" id="VORZ01000003">
    <property type="protein sequence ID" value="TXD96354.1"/>
    <property type="molecule type" value="Genomic_DNA"/>
</dbReference>
<dbReference type="PANTHER" id="PTHR43344">
    <property type="entry name" value="PHOSPHOSERINE PHOSPHATASE"/>
    <property type="match status" value="1"/>
</dbReference>
<dbReference type="UniPathway" id="UPA00135">
    <property type="reaction ID" value="UER00198"/>
</dbReference>
<dbReference type="GO" id="GO:0006564">
    <property type="term" value="P:L-serine biosynthetic process"/>
    <property type="evidence" value="ECO:0007669"/>
    <property type="project" value="UniProtKB-KW"/>
</dbReference>
<dbReference type="GO" id="GO:0000287">
    <property type="term" value="F:magnesium ion binding"/>
    <property type="evidence" value="ECO:0007669"/>
    <property type="project" value="TreeGrafter"/>
</dbReference>
<feature type="active site" description="Nucleophile" evidence="14">
    <location>
        <position position="209"/>
    </location>
</feature>
<proteinExistence type="inferred from homology"/>
<evidence type="ECO:0000256" key="11">
    <source>
        <dbReference type="ARBA" id="ARBA00031693"/>
    </source>
</evidence>
<dbReference type="InterPro" id="IPR036412">
    <property type="entry name" value="HAD-like_sf"/>
</dbReference>
<evidence type="ECO:0000256" key="13">
    <source>
        <dbReference type="ARBA" id="ARBA00048523"/>
    </source>
</evidence>
<dbReference type="Pfam" id="PF00702">
    <property type="entry name" value="Hydrolase"/>
    <property type="match status" value="1"/>
</dbReference>
<comment type="similarity">
    <text evidence="3">Belongs to the HAD-like hydrolase superfamily. SerB family.</text>
</comment>
<keyword evidence="16" id="KW-1185">Reference proteome</keyword>